<feature type="compositionally biased region" description="Basic and acidic residues" evidence="23">
    <location>
        <begin position="12"/>
        <end position="22"/>
    </location>
</feature>
<dbReference type="PANTHER" id="PTHR22605:SF21">
    <property type="entry name" value="E3 UBIQUITIN-PROTEIN LIGASE RNF213-BETA"/>
    <property type="match status" value="1"/>
</dbReference>
<organism evidence="26 27">
    <name type="scientific">Astyanax mexicanus</name>
    <name type="common">Blind cave fish</name>
    <name type="synonym">Astyanax fasciatus mexicanus</name>
    <dbReference type="NCBI Taxonomy" id="7994"/>
    <lineage>
        <taxon>Eukaryota</taxon>
        <taxon>Metazoa</taxon>
        <taxon>Chordata</taxon>
        <taxon>Craniata</taxon>
        <taxon>Vertebrata</taxon>
        <taxon>Euteleostomi</taxon>
        <taxon>Actinopterygii</taxon>
        <taxon>Neopterygii</taxon>
        <taxon>Teleostei</taxon>
        <taxon>Ostariophysi</taxon>
        <taxon>Characiformes</taxon>
        <taxon>Characoidei</taxon>
        <taxon>Acestrorhamphidae</taxon>
        <taxon>Acestrorhamphinae</taxon>
        <taxon>Astyanax</taxon>
    </lineage>
</organism>
<dbReference type="FunFam" id="3.40.50.300:FF:000804">
    <property type="entry name" value="E3 ubiquitin-protein ligase RNF213"/>
    <property type="match status" value="1"/>
</dbReference>
<proteinExistence type="inferred from homology"/>
<keyword evidence="12" id="KW-0547">Nucleotide-binding</keyword>
<dbReference type="GO" id="GO:0002040">
    <property type="term" value="P:sprouting angiogenesis"/>
    <property type="evidence" value="ECO:0007669"/>
    <property type="project" value="TreeGrafter"/>
</dbReference>
<gene>
    <name evidence="26" type="primary">RNF213B</name>
    <name evidence="26" type="ORF">AMEX_G18993</name>
</gene>
<dbReference type="GO" id="GO:0005524">
    <property type="term" value="F:ATP binding"/>
    <property type="evidence" value="ECO:0007669"/>
    <property type="project" value="UniProtKB-KW"/>
</dbReference>
<evidence type="ECO:0000256" key="8">
    <source>
        <dbReference type="ARBA" id="ARBA00022657"/>
    </source>
</evidence>
<feature type="compositionally biased region" description="Basic residues" evidence="23">
    <location>
        <begin position="1"/>
        <end position="11"/>
    </location>
</feature>
<evidence type="ECO:0000259" key="24">
    <source>
        <dbReference type="PROSITE" id="PS50089"/>
    </source>
</evidence>
<keyword evidence="8" id="KW-0037">Angiogenesis</keyword>
<dbReference type="GO" id="GO:0002376">
    <property type="term" value="P:immune system process"/>
    <property type="evidence" value="ECO:0007669"/>
    <property type="project" value="UniProtKB-KW"/>
</dbReference>
<keyword evidence="13 22" id="KW-0863">Zinc-finger</keyword>
<evidence type="ECO:0000256" key="3">
    <source>
        <dbReference type="ARBA" id="ARBA00004514"/>
    </source>
</evidence>
<feature type="region of interest" description="Disordered" evidence="23">
    <location>
        <begin position="3319"/>
        <end position="3347"/>
    </location>
</feature>
<evidence type="ECO:0000256" key="18">
    <source>
        <dbReference type="ARBA" id="ARBA00022859"/>
    </source>
</evidence>
<evidence type="ECO:0000256" key="2">
    <source>
        <dbReference type="ARBA" id="ARBA00004502"/>
    </source>
</evidence>
<dbReference type="FunFam" id="3.40.50.300:FF:000491">
    <property type="entry name" value="E3 ubiquitin-protein ligase RNF213"/>
    <property type="match status" value="1"/>
</dbReference>
<feature type="compositionally biased region" description="Acidic residues" evidence="23">
    <location>
        <begin position="1717"/>
        <end position="1738"/>
    </location>
</feature>
<keyword evidence="10" id="KW-0808">Transferase</keyword>
<feature type="compositionally biased region" description="Low complexity" evidence="23">
    <location>
        <begin position="203"/>
        <end position="216"/>
    </location>
</feature>
<feature type="region of interest" description="Disordered" evidence="23">
    <location>
        <begin position="1650"/>
        <end position="1774"/>
    </location>
</feature>
<evidence type="ECO:0000256" key="6">
    <source>
        <dbReference type="ARBA" id="ARBA00012483"/>
    </source>
</evidence>
<keyword evidence="16" id="KW-0862">Zinc</keyword>
<dbReference type="GO" id="GO:2000051">
    <property type="term" value="P:negative regulation of non-canonical Wnt signaling pathway"/>
    <property type="evidence" value="ECO:0007669"/>
    <property type="project" value="TreeGrafter"/>
</dbReference>
<evidence type="ECO:0000256" key="7">
    <source>
        <dbReference type="ARBA" id="ARBA00022490"/>
    </source>
</evidence>
<evidence type="ECO:0000256" key="17">
    <source>
        <dbReference type="ARBA" id="ARBA00022840"/>
    </source>
</evidence>
<evidence type="ECO:0000256" key="4">
    <source>
        <dbReference type="ARBA" id="ARBA00004906"/>
    </source>
</evidence>
<dbReference type="Pfam" id="PF00097">
    <property type="entry name" value="zf-C3HC4"/>
    <property type="match status" value="1"/>
</dbReference>
<accession>A0A8T2L8W1</accession>
<evidence type="ECO:0000256" key="21">
    <source>
        <dbReference type="ARBA" id="ARBA00048778"/>
    </source>
</evidence>
<comment type="similarity">
    <text evidence="5">Belongs to the AAA ATPase family.</text>
</comment>
<feature type="compositionally biased region" description="Acidic residues" evidence="23">
    <location>
        <begin position="1661"/>
        <end position="1686"/>
    </location>
</feature>
<comment type="caution">
    <text evidence="26">The sequence shown here is derived from an EMBL/GenBank/DDBJ whole genome shotgun (WGS) entry which is preliminary data.</text>
</comment>
<comment type="pathway">
    <text evidence="4">Protein modification; protein ubiquitination.</text>
</comment>
<dbReference type="GO" id="GO:0005730">
    <property type="term" value="C:nucleolus"/>
    <property type="evidence" value="ECO:0007669"/>
    <property type="project" value="TreeGrafter"/>
</dbReference>
<feature type="domain" description="RING-type" evidence="24">
    <location>
        <begin position="4030"/>
        <end position="4070"/>
    </location>
</feature>
<dbReference type="GO" id="GO:0016887">
    <property type="term" value="F:ATP hydrolysis activity"/>
    <property type="evidence" value="ECO:0007669"/>
    <property type="project" value="InterPro"/>
</dbReference>
<evidence type="ECO:0000256" key="22">
    <source>
        <dbReference type="PROSITE-ProRule" id="PRU00175"/>
    </source>
</evidence>
<sequence length="5217" mass="588788">MKRKRQNKERKKGANSDRPRESGRKKKTKKSETTPPAWPQTPPTEPSTGPGDQTGSQGPNQSSSGPGEQTDRQGPGRSSSGPGDRTGSQGPGRSSSGPGDRTGSQGPDKSLSGPGDRTGSQGPGGSSSGPGDRTVSQGPRRSSRKPRDVMDRQGANRSSSESGAQTGSQGPDKSLSGPGDRTGSQGPGRSSSKPGNQMDRQGANRSSSESGARAASQGPVKVEAQTKFRTRMTQTEPVKLITRQTQTEPTPPTSQPEPAGGAMDWESTPPPDRGSEKEAENEKNKEKDMKNEVNLSAQREEPSVQSEAEPSAGDPQSSDSGSADKGVKSYAAAASSSSKPIRRSEEQRDQTAEIRTQNQAEQRKSSPVRGPSKPPAITFYVHIVVDKKFRFNRDKDKLLLLLTDRSIELTMTYFRGLQENGYLIEAQFSVDECNSWRGSTISYKYAVLQRNKTVEEITTRQLQIPLGQSKEIHLFEPLMSRPGSYKDWISLQTLTGWFRSPDKRVAEAWENSARVLLDRLFQKWEASSQESVGKFTQLLESYKQSFQAAREQVSELIAKKLLSMINVEREGGPSGKVREGSSADAGALALGLSVFQVCCRCQIKLGIKDWGKICQLISSGSAPEQLQEIQQAFPNLQNTLMGLMNRCARLLVSELVLLVPVLQAVGRPGSDSGRFGWTVEELVWAGLQNVEYSLYREKIRTFPDKRRMMLEMIRERRSVVQENPQVLGGWISLMAFEDLVDFGELMQINPEYLLQSLMFRLKESELYFNKSSAVDNTTLQVTEKILSYVLQRTEQDITRIRGLEQLVGVSESCRKVLRISCRLSRHNLPTFRSGVSALQLLLKLTSDQYEALSEGREEKDQEKSRLLSQLEILQKEISDWRDGFLRKPLFHQSAFTYPQEIELWDSLFRLKCSIPSFTDRWISGLETDLKKRISELSDVQKIQVNCVEASASAIAKTHNSIQTCFRELCLSAVTNTCQSGKEGDLLKSFFSWGTSPPSSILSSIVVESADRFGEDVVMQLLEDQSAPHVLLSRGDWSRWGMSPDADQVMEKCQAALDGLVEAVCRGDVSLRELQTVIKHRSSFLNIYKTHKNGGSQGHISIDAASLLDQREQDLQALQEQRDHVDALIKMIGKISEMIHVPEISLLEEEHKTDLQSLTLDQLLAVRPCFCEEDLRGISGSAGRVLFYSAEPPVLDTARQMYLLRESNLLLSLWVDRAADLASLSPGSDPTSLSLRETLSEIWGPALREFTALGVRIARGSARFQEVDELVDGCGDEGDGSKVQKELQLQAVQLQDLQDLEENWVELRFGQIQQYRQLDRAADTLLRIRERLALRGDFTHIHPLTQLREDWFKQRTLGSLSEDLISAKDRLSHVKAQDSACLHAFLQSDKLLQWVKSCIESELLLTHRIHNHTDSCRWLDWLKSVRETYGSVEQSSLSLASAINTHGVYHLTWPADSSGKKQLGGVLYVKVQSDEMDKIYSVEDLLELQNKLMLMSSKGECGKDQVNKFTEILEGAQRMGRILLQLCSSGNVFFRDLEVLIKCSPDVDPCIAVRCPLLGKRIVYHGDVAEQLQSVCRSMEFCHQNWRNFISDMRSRFYALNHFTSEQIVYLCNWIHNVCVRGTPVPRQLWYLLYPLKPSCSLNDIREAFAKARHQGPAPSSEEPDMEDNMESEEEEEEEEEKEEEDKEVERVKVDTEEMMEELPGRFEQDLSLPEHQIEEDVEESQSSSDEDEAEEELIEPQTQLQLQSQSEPQSNQLHPRPQSEEDNSVDRTSTESLDGLWRLFRKDMVRYLTQYVDVETLATFLSRLSDLNQEQVERKLPAVLHEDKPNLVLCPSADLISTTLSFYTESPEQTCPSDDEVLMCEEDTSEEEVEIFLRRCLGRGSSSAHKKIYTVVNPGLLSYDVGVALAERFEALEKSARARYRLVIISPVNQDRYVPSFFSSYKVQGALGVSVETAKEYLRYHLTAPFHHGSHQQVYPEGLTAWMIISKRAAVGKSLYVSRMFQGFKEMLPAASYLPLRLIESCVDVDDFVHNLTEKLEELREQDPVLLHIDAAAVRSGLEEFLFRLLVLGCLSNGKGRLWRRNSAHLITIETLLPDSTHPRLQSSQKEPHQGLLHLLPTIHCRPPKEVKVLELKNRNDIQRSTSLDPLMDIQEFRSEGIQRPYQYLRRFNRNEDLDHFRYRDKSVEGDPVDCLHHLLSNCGLKDPSWAELKHFTWFLNLQLKDCEISGFCDPNFFAQSLRGFKSFIVKFMIHMARDFASPSLDISDQSPSLLVVRDSEDDLLSRLTIRKKWENQSHPYIFFNADHLTMTFLGFHVKQMGANLNAVDPHSGQVLMGNVMSPDLFDGLRQQRISFSEDFDLLPRENKIRKISLVVGAKERFDPDPTYELTADNVMKMLAIHMRFRCEIPVIIMGETGCGKTRLVKFLCDLQREGRNVENMKLVKVHGGTTADIIYKKVREAEGLAVENRKRHSLDTILFFDEANTTEAIFAIKEVLCDLTVEGRPLRKNSGLKIIAACNPYRRHTPQMIKRLERAGLGYRVKADETEDRLGKVPMRQLVYRVHPLPPSMIPLVWDFGQLSDSTESSYIRQIVLKQMKEHRLPLECKNVITNVLASSQSYMRGTADECSFVSLRDVERSMMVLVWFYQHRDYLFPNYQRTDAVHMTLKCLALALGVCYYPSLELRDAYLSTVSRHFPKPLNNKEALEREIISCQDFFIDQIEIKQPIAKNSALKENLFLMVVCIELRIPLFLVGKPGSSKSLAKTVVADAMQRQTSKSDLFKKLKETHMVSFQCSPHSSPEGIIATFRNCARFQKDKNLDEYVSVVVLDEIGLAEDSPQMPLKTLHPLLEDGCIDNERPDPHMKVGFIGISNWALDPAKMNRGIFVSRWDPSEHELVETANGICASSKSVFLKIKHLLPKLAKGFLSICKNDSDLFFGLRDYYSLVKMIFATVKNTDQEPSVGVLAEAVLRNFSGQKNNFDPLSHFQDLFYIINQQDVPRTTTLKMIEQNLDETNESRYLLLLTTNNAALYIVQQYIFSGNGKYASPEIVFGSGFPKDQEYSQICRNVSRVKTCMETGRTVILLNLLNLYESLYDALNQYYVSFCGQQYVDLGLGSHRVKCRVHKDFRLVVIEDQEKVYNKFPVPLKNRLEKHRVDRSTDLTAWQLRVLAKLENWVKEFSRCSLSDFSSTDAFVGFHGDACASALLQALERRQNQDQQKVGDGLAVATDVPTVEVDSDILAPMEEGSTTVTIENEKDVNGNQERTEGKASPSADVVGSDVDCPMLPKEDDEDQIVMDVDDSDEVPVEIKKNAEETEEILKSSQEEMDTDPVETLKPTNYESSETKDEEEEVYESAKHFLLKCATPDSVLRLKYSGLGKQEIDRLQKLYFHQQDHHSFKDFLSSHLKNNDKDKSRFIEVTTFSSLLTKADVRTLSRALGLSMEKILLLSLHQFDTEASFCRRIRSFVQNVGLMQRILLIETDMEESLCKNELIASAKYRTMNEVVSVGSRSCSCYVVFITKLSRISSGNKYTGFQGGAWLSVHIDDLRDSDEMSLDLSVLCGTPISRLLSQPTLTDVEDAAEHQDLERPESHKGAESAYLHSVSLVKSCSQKAVSLLRDSEGSKGCRSLQRIRILLHLLGDDPGEAAGRFQKVLLERLVVAVAQKEELIHNSGDWVNKEAAKREALQEGGTLRHTLWRCLQGVLTPVLVGVLEVLDRDCNLDLLSDGSLSNGLIKFWIQIFSDPQILDLTPHQNSGSTEQDVDVQCNLLLGAELRPCSAPFSWIIRLYCQNLWEESQFLQGAEQSSRARVQRFVSAVESSRLGGYILNLSPGERAELGQKYLTDFVLLSFKIKTEEEMKVFSAAVLGCVSALQQSMGVTPDLSPVWIMAAAWHCQPRLDALSHTLQLQPHLATPILQRQHLQKDLPDMCEDILALGICVEETKLQPITSLAECTSFLRRVELLQPCLQRALTQSCSALCSPGCLQHLSAIQYLMEESPDLQSKSSLQQLIRILNQYHHQSISPELRFGVKCAVCLLDVVEPCVLQCEHVFCIRCVTVSLQVQPVKSCPKCRTELEPSYQPTVSPSTQVALEELRSVRRWCNSFFLEVVSRFCLCEGQRPQEDMVELLFSLLISAQGDVYKTRELTPFLECVDQSPVVRSVLPKLLLQYSFDQVKDHIQTYLENLEENLLDKEDRTELYRLFTNCIQDSLLVSDPVPDGTEFQQQQQEEINFLSRLIRKQTPPRELQPAHFLLTMARLRKCLDTTARILHRTTAHNSGVCAAGVWEVKQVEQVRALCEYGGNDWYRVYLLRALHRQAGIDCVQALMNSATYQWIFPPELLRLQRLVPAEVDRFLCCGSLYQQLRNGVAQLLLDSSPDALNHALQDLTKASSGSSVLLALALFRRVTCRLLSPDSALHPRAQDVAVLQDVVRRSTAGYLRELCSDLVSPQAGGGVVSQVFLRAGGSAERRLLMELLVHAGAVFNSGSRLLHPLHLLTTRPHYIREAFLPTMPDDNTVNILKWLNKERNLKIYECSKGHPCVIGECGKPMEVARCDTCDVLIGGINHKPVDRFTLVHGTSDQTRPGHILGPASGRSDAPNRDLSMAQSAVLRLLLHLAMLQGSSANQQGVSEMIHPAVYDVHEFLWNHLQKDMEVLGKTLNLNWDDTAITVHLILNTSAHLSTARVQQGAAAWSSRQAREDWEKEVCRMVITPTIRDLDGSLREAQDRISEDEQLSGSILIKVLLGDPSGLLPLPSDCPTHSSAFWTPPDPLTVERLVQLITQKQGVRPVPLLLLFTCRVQCVRQLGCLPDLAALVSDLMRVSPVQSDSINPTISSLLHSLPAGGERSCITRRVRMFCRVWNSLRVELSNSGVDAELCSKDISMESSGEYLSLGRRGPGSCLHALIDLLSETHNSLVRESRKLSLQDHSDYSLPLGVLSENQLALCHPERELLPLVLAHCNYTLVKGQQTSCDYDLQAIERQLNRRFLAGKPRIQTDTDKFLKRHHQDFSEVLKDVCMKIPQEQLKGWMYGSVRTVLRSFTEVCNAVYALEIGLRFLSKTGGRPESSLLTFLQKSLRLEQEISSSAAKALAQNRLDQSNATWQLLTCWRSELKLRKGQEPFPRLCEEYKRRMTVEERKEVKEFLDVTDLEIFILELHEILLLKTDPSSQNRYSAQWDIRSTLENRLEEKSARVLVGLDLLSSEITLSKAAEVWRLAVEFRT</sequence>
<protein>
    <recommendedName>
        <fullName evidence="6">RING-type E3 ubiquitin transferase</fullName>
        <ecNumber evidence="6">2.3.2.27</ecNumber>
    </recommendedName>
</protein>
<dbReference type="SUPFAM" id="SSF57850">
    <property type="entry name" value="RING/U-box"/>
    <property type="match status" value="1"/>
</dbReference>
<evidence type="ECO:0000256" key="12">
    <source>
        <dbReference type="ARBA" id="ARBA00022741"/>
    </source>
</evidence>
<dbReference type="InterPro" id="IPR018957">
    <property type="entry name" value="Znf_C3HC4_RING-type"/>
</dbReference>
<dbReference type="PROSITE" id="PS51981">
    <property type="entry name" value="ZF_RZ"/>
    <property type="match status" value="1"/>
</dbReference>
<keyword evidence="9" id="KW-0551">Lipid droplet</keyword>
<evidence type="ECO:0000256" key="10">
    <source>
        <dbReference type="ARBA" id="ARBA00022679"/>
    </source>
</evidence>
<evidence type="ECO:0000313" key="26">
    <source>
        <dbReference type="EMBL" id="KAG9268093.1"/>
    </source>
</evidence>
<dbReference type="InterPro" id="IPR001841">
    <property type="entry name" value="Znf_RING"/>
</dbReference>
<evidence type="ECO:0000256" key="11">
    <source>
        <dbReference type="ARBA" id="ARBA00022723"/>
    </source>
</evidence>
<evidence type="ECO:0000256" key="14">
    <source>
        <dbReference type="ARBA" id="ARBA00022786"/>
    </source>
</evidence>
<dbReference type="InterPro" id="IPR013083">
    <property type="entry name" value="Znf_RING/FYVE/PHD"/>
</dbReference>
<evidence type="ECO:0000256" key="23">
    <source>
        <dbReference type="SAM" id="MobiDB-lite"/>
    </source>
</evidence>
<feature type="compositionally biased region" description="Polar residues" evidence="23">
    <location>
        <begin position="155"/>
        <end position="171"/>
    </location>
</feature>
<evidence type="ECO:0000259" key="25">
    <source>
        <dbReference type="PROSITE" id="PS51981"/>
    </source>
</evidence>
<dbReference type="Gene3D" id="3.40.50.300">
    <property type="entry name" value="P-loop containing nucleotide triphosphate hydrolases"/>
    <property type="match status" value="2"/>
</dbReference>
<evidence type="ECO:0000256" key="1">
    <source>
        <dbReference type="ARBA" id="ARBA00000900"/>
    </source>
</evidence>
<keyword evidence="14" id="KW-0833">Ubl conjugation pathway</keyword>
<dbReference type="InterPro" id="IPR027417">
    <property type="entry name" value="P-loop_NTPase"/>
</dbReference>
<evidence type="ECO:0000256" key="5">
    <source>
        <dbReference type="ARBA" id="ARBA00006914"/>
    </source>
</evidence>
<dbReference type="Pfam" id="PF20173">
    <property type="entry name" value="ZnF_RZ-type"/>
    <property type="match status" value="1"/>
</dbReference>
<feature type="compositionally biased region" description="Low complexity" evidence="23">
    <location>
        <begin position="53"/>
        <end position="68"/>
    </location>
</feature>
<dbReference type="InterPro" id="IPR017907">
    <property type="entry name" value="Znf_RING_CS"/>
</dbReference>
<dbReference type="EC" id="2.3.2.27" evidence="6"/>
<feature type="compositionally biased region" description="Basic and acidic residues" evidence="23">
    <location>
        <begin position="342"/>
        <end position="352"/>
    </location>
</feature>
<dbReference type="GO" id="GO:0005829">
    <property type="term" value="C:cytosol"/>
    <property type="evidence" value="ECO:0007669"/>
    <property type="project" value="UniProtKB-SubCell"/>
</dbReference>
<feature type="region of interest" description="Disordered" evidence="23">
    <location>
        <begin position="3252"/>
        <end position="3279"/>
    </location>
</feature>
<evidence type="ECO:0000256" key="20">
    <source>
        <dbReference type="ARBA" id="ARBA00023268"/>
    </source>
</evidence>
<keyword evidence="17" id="KW-0067">ATP-binding</keyword>
<keyword evidence="7" id="KW-0963">Cytoplasm</keyword>
<dbReference type="GO" id="GO:0005811">
    <property type="term" value="C:lipid droplet"/>
    <property type="evidence" value="ECO:0007669"/>
    <property type="project" value="UniProtKB-SubCell"/>
</dbReference>
<name>A0A8T2L8W1_ASTMX</name>
<evidence type="ECO:0000256" key="16">
    <source>
        <dbReference type="ARBA" id="ARBA00022833"/>
    </source>
</evidence>
<dbReference type="CDD" id="cd00009">
    <property type="entry name" value="AAA"/>
    <property type="match status" value="1"/>
</dbReference>
<evidence type="ECO:0000256" key="9">
    <source>
        <dbReference type="ARBA" id="ARBA00022677"/>
    </source>
</evidence>
<dbReference type="GO" id="GO:0006511">
    <property type="term" value="P:ubiquitin-dependent protein catabolic process"/>
    <property type="evidence" value="ECO:0007669"/>
    <property type="project" value="TreeGrafter"/>
</dbReference>
<dbReference type="InterPro" id="IPR031248">
    <property type="entry name" value="RNF213"/>
</dbReference>
<comment type="subcellular location">
    <subcellularLocation>
        <location evidence="3">Cytoplasm</location>
        <location evidence="3">Cytosol</location>
    </subcellularLocation>
    <subcellularLocation>
        <location evidence="2">Lipid droplet</location>
    </subcellularLocation>
</comment>
<comment type="catalytic activity">
    <reaction evidence="1">
        <text>S-ubiquitinyl-[E2 ubiquitin-conjugating enzyme]-L-cysteine + [acceptor protein]-L-lysine = [E2 ubiquitin-conjugating enzyme]-L-cysteine + N(6)-ubiquitinyl-[acceptor protein]-L-lysine.</text>
        <dbReference type="EC" id="2.3.2.27"/>
    </reaction>
</comment>
<evidence type="ECO:0000256" key="13">
    <source>
        <dbReference type="ARBA" id="ARBA00022771"/>
    </source>
</evidence>
<reference evidence="26 27" key="1">
    <citation type="submission" date="2021-07" db="EMBL/GenBank/DDBJ databases">
        <authorList>
            <person name="Imarazene B."/>
            <person name="Zahm M."/>
            <person name="Klopp C."/>
            <person name="Cabau C."/>
            <person name="Beille S."/>
            <person name="Jouanno E."/>
            <person name="Castinel A."/>
            <person name="Lluch J."/>
            <person name="Gil L."/>
            <person name="Kuchtly C."/>
            <person name="Lopez Roques C."/>
            <person name="Donnadieu C."/>
            <person name="Parrinello H."/>
            <person name="Journot L."/>
            <person name="Du K."/>
            <person name="Schartl M."/>
            <person name="Retaux S."/>
            <person name="Guiguen Y."/>
        </authorList>
    </citation>
    <scope>NUCLEOTIDE SEQUENCE [LARGE SCALE GENOMIC DNA]</scope>
    <source>
        <strain evidence="26">Pach_M1</strain>
        <tissue evidence="26">Testis</tissue>
    </source>
</reference>
<dbReference type="PANTHER" id="PTHR22605">
    <property type="entry name" value="RZ-TYPE DOMAIN-CONTAINING PROTEIN"/>
    <property type="match status" value="1"/>
</dbReference>
<dbReference type="SUPFAM" id="SSF52540">
    <property type="entry name" value="P-loop containing nucleoside triphosphate hydrolases"/>
    <property type="match status" value="2"/>
</dbReference>
<keyword evidence="11" id="KW-0479">Metal-binding</keyword>
<feature type="domain" description="RZ-type" evidence="25">
    <location>
        <begin position="4508"/>
        <end position="4581"/>
    </location>
</feature>
<feature type="compositionally biased region" description="Low complexity" evidence="23">
    <location>
        <begin position="1741"/>
        <end position="1757"/>
    </location>
</feature>
<feature type="compositionally biased region" description="Polar residues" evidence="23">
    <location>
        <begin position="182"/>
        <end position="199"/>
    </location>
</feature>
<dbReference type="GO" id="GO:0006629">
    <property type="term" value="P:lipid metabolic process"/>
    <property type="evidence" value="ECO:0007669"/>
    <property type="project" value="UniProtKB-KW"/>
</dbReference>
<dbReference type="Gene3D" id="3.30.40.10">
    <property type="entry name" value="Zinc/RING finger domain, C3HC4 (zinc finger)"/>
    <property type="match status" value="1"/>
</dbReference>
<comment type="catalytic activity">
    <reaction evidence="21">
        <text>ATP + H2O = ADP + phosphate + H(+)</text>
        <dbReference type="Rhea" id="RHEA:13065"/>
        <dbReference type="ChEBI" id="CHEBI:15377"/>
        <dbReference type="ChEBI" id="CHEBI:15378"/>
        <dbReference type="ChEBI" id="CHEBI:30616"/>
        <dbReference type="ChEBI" id="CHEBI:43474"/>
        <dbReference type="ChEBI" id="CHEBI:456216"/>
    </reaction>
    <physiologicalReaction direction="left-to-right" evidence="21">
        <dbReference type="Rhea" id="RHEA:13066"/>
    </physiologicalReaction>
</comment>
<keyword evidence="15" id="KW-0378">Hydrolase</keyword>
<feature type="compositionally biased region" description="Polar residues" evidence="23">
    <location>
        <begin position="303"/>
        <end position="321"/>
    </location>
</feature>
<dbReference type="GO" id="GO:0016020">
    <property type="term" value="C:membrane"/>
    <property type="evidence" value="ECO:0007669"/>
    <property type="project" value="TreeGrafter"/>
</dbReference>
<feature type="compositionally biased region" description="Basic and acidic residues" evidence="23">
    <location>
        <begin position="273"/>
        <end position="291"/>
    </location>
</feature>
<keyword evidence="18" id="KW-0391">Immunity</keyword>
<feature type="region of interest" description="Disordered" evidence="23">
    <location>
        <begin position="1"/>
        <end position="373"/>
    </location>
</feature>
<keyword evidence="20" id="KW-0511">Multifunctional enzyme</keyword>
<evidence type="ECO:0000256" key="19">
    <source>
        <dbReference type="ARBA" id="ARBA00023098"/>
    </source>
</evidence>
<dbReference type="SMART" id="SM00184">
    <property type="entry name" value="RING"/>
    <property type="match status" value="1"/>
</dbReference>
<evidence type="ECO:0000256" key="15">
    <source>
        <dbReference type="ARBA" id="ARBA00022801"/>
    </source>
</evidence>
<dbReference type="InterPro" id="IPR046439">
    <property type="entry name" value="ZF_RZ_dom"/>
</dbReference>
<feature type="compositionally biased region" description="Pro residues" evidence="23">
    <location>
        <begin position="36"/>
        <end position="45"/>
    </location>
</feature>
<feature type="compositionally biased region" description="Basic and acidic residues" evidence="23">
    <location>
        <begin position="3253"/>
        <end position="3267"/>
    </location>
</feature>
<dbReference type="GO" id="GO:0061630">
    <property type="term" value="F:ubiquitin protein ligase activity"/>
    <property type="evidence" value="ECO:0007669"/>
    <property type="project" value="UniProtKB-EC"/>
</dbReference>
<keyword evidence="19" id="KW-0443">Lipid metabolism</keyword>
<dbReference type="Proteomes" id="UP000752171">
    <property type="component" value="Unassembled WGS sequence"/>
</dbReference>
<dbReference type="GO" id="GO:0008270">
    <property type="term" value="F:zinc ion binding"/>
    <property type="evidence" value="ECO:0007669"/>
    <property type="project" value="UniProtKB-KW"/>
</dbReference>
<feature type="compositionally biased region" description="Low complexity" evidence="23">
    <location>
        <begin position="75"/>
        <end position="104"/>
    </location>
</feature>
<dbReference type="PROSITE" id="PS00518">
    <property type="entry name" value="ZF_RING_1"/>
    <property type="match status" value="1"/>
</dbReference>
<evidence type="ECO:0000313" key="27">
    <source>
        <dbReference type="Proteomes" id="UP000752171"/>
    </source>
</evidence>
<dbReference type="PROSITE" id="PS50089">
    <property type="entry name" value="ZF_RING_2"/>
    <property type="match status" value="1"/>
</dbReference>
<dbReference type="EMBL" id="JAICCE010000015">
    <property type="protein sequence ID" value="KAG9268093.1"/>
    <property type="molecule type" value="Genomic_DNA"/>
</dbReference>